<evidence type="ECO:0000313" key="2">
    <source>
        <dbReference type="EMBL" id="MFD0931992.1"/>
    </source>
</evidence>
<comment type="caution">
    <text evidence="2">The sequence shown here is derived from an EMBL/GenBank/DDBJ whole genome shotgun (WGS) entry which is preliminary data.</text>
</comment>
<reference evidence="3" key="1">
    <citation type="journal article" date="2019" name="Int. J. Syst. Evol. Microbiol.">
        <title>The Global Catalogue of Microorganisms (GCM) 10K type strain sequencing project: providing services to taxonomists for standard genome sequencing and annotation.</title>
        <authorList>
            <consortium name="The Broad Institute Genomics Platform"/>
            <consortium name="The Broad Institute Genome Sequencing Center for Infectious Disease"/>
            <person name="Wu L."/>
            <person name="Ma J."/>
        </authorList>
    </citation>
    <scope>NUCLEOTIDE SEQUENCE [LARGE SCALE GENOMIC DNA]</scope>
    <source>
        <strain evidence="3">CCUG 56752</strain>
    </source>
</reference>
<keyword evidence="1" id="KW-0812">Transmembrane</keyword>
<keyword evidence="3" id="KW-1185">Reference proteome</keyword>
<evidence type="ECO:0000313" key="3">
    <source>
        <dbReference type="Proteomes" id="UP001597049"/>
    </source>
</evidence>
<feature type="transmembrane region" description="Helical" evidence="1">
    <location>
        <begin position="45"/>
        <end position="61"/>
    </location>
</feature>
<organism evidence="2 3">
    <name type="scientific">Psychroflexus salinarum</name>
    <dbReference type="NCBI Taxonomy" id="546024"/>
    <lineage>
        <taxon>Bacteria</taxon>
        <taxon>Pseudomonadati</taxon>
        <taxon>Bacteroidota</taxon>
        <taxon>Flavobacteriia</taxon>
        <taxon>Flavobacteriales</taxon>
        <taxon>Flavobacteriaceae</taxon>
        <taxon>Psychroflexus</taxon>
    </lineage>
</organism>
<sequence>MQNHQTQSSSDEIDLGVVFEKIRSIFKSILIGIVQIFQFLWKHKFQLIVLAVLGLVLQFYLSKQLNKIYTNEYLVKTNYESTEYLYSKVKSINTKLKSEDSLYLKDVFGKQYERVDELEVVPVVDVYNLVNSSEENMETFELLLDEYGGISFLEEEININEYPTHKLRVYIKGQDDNESIANNLYTFLSNNTYYNNLKQITLESYKEQLYENKAIRTQIDSIVQEQKSSGTSPKLDNSGVTFTVSQDLNELLVQKKELLSNDLFLRNRISSEDEVLKIIDSSFRVLSKKHNISLFVIPISLLILYSFFFFFKYLSRNISRFVKKD</sequence>
<keyword evidence="1" id="KW-1133">Transmembrane helix</keyword>
<protein>
    <recommendedName>
        <fullName evidence="4">Chain length determinant protein</fullName>
    </recommendedName>
</protein>
<name>A0ABW3GU67_9FLAO</name>
<gene>
    <name evidence="2" type="ORF">ACFQ0R_05190</name>
</gene>
<evidence type="ECO:0008006" key="4">
    <source>
        <dbReference type="Google" id="ProtNLM"/>
    </source>
</evidence>
<dbReference type="Proteomes" id="UP001597049">
    <property type="component" value="Unassembled WGS sequence"/>
</dbReference>
<dbReference type="RefSeq" id="WP_379657315.1">
    <property type="nucleotide sequence ID" value="NZ_JBHTIV010000005.1"/>
</dbReference>
<evidence type="ECO:0000256" key="1">
    <source>
        <dbReference type="SAM" id="Phobius"/>
    </source>
</evidence>
<proteinExistence type="predicted"/>
<feature type="transmembrane region" description="Helical" evidence="1">
    <location>
        <begin position="292"/>
        <end position="314"/>
    </location>
</feature>
<dbReference type="EMBL" id="JBHTIV010000005">
    <property type="protein sequence ID" value="MFD0931992.1"/>
    <property type="molecule type" value="Genomic_DNA"/>
</dbReference>
<keyword evidence="1" id="KW-0472">Membrane</keyword>
<accession>A0ABW3GU67</accession>